<keyword evidence="6" id="KW-0809">Transit peptide</keyword>
<dbReference type="InParanoid" id="A0A0C3FSI4"/>
<dbReference type="GO" id="GO:0005759">
    <property type="term" value="C:mitochondrial matrix"/>
    <property type="evidence" value="ECO:0007669"/>
    <property type="project" value="UniProtKB-SubCell"/>
</dbReference>
<dbReference type="Gene3D" id="1.20.140.10">
    <property type="entry name" value="Butyryl-CoA Dehydrogenase, subunit A, domain 3"/>
    <property type="match status" value="1"/>
</dbReference>
<dbReference type="InterPro" id="IPR046373">
    <property type="entry name" value="Acyl-CoA_Oxase/DH_mid-dom_sf"/>
</dbReference>
<dbReference type="SUPFAM" id="SSF56645">
    <property type="entry name" value="Acyl-CoA dehydrogenase NM domain-like"/>
    <property type="match status" value="1"/>
</dbReference>
<evidence type="ECO:0000256" key="1">
    <source>
        <dbReference type="ARBA" id="ARBA00001974"/>
    </source>
</evidence>
<dbReference type="PANTHER" id="PTHR42807:SF1">
    <property type="entry name" value="GLUTARYL-COA DEHYDROGENASE, MITOCHONDRIAL"/>
    <property type="match status" value="1"/>
</dbReference>
<keyword evidence="7 9" id="KW-0560">Oxidoreductase</keyword>
<dbReference type="FunFam" id="1.20.140.10:FF:000006">
    <property type="entry name" value="Glutaryl-CoA dehydrogenase, mitochondrial"/>
    <property type="match status" value="1"/>
</dbReference>
<evidence type="ECO:0000256" key="9">
    <source>
        <dbReference type="RuleBase" id="RU362125"/>
    </source>
</evidence>
<feature type="domain" description="Acyl-CoA oxidase/dehydrogenase middle" evidence="11">
    <location>
        <begin position="174"/>
        <end position="266"/>
    </location>
</feature>
<dbReference type="SUPFAM" id="SSF47203">
    <property type="entry name" value="Acyl-CoA dehydrogenase C-terminal domain-like"/>
    <property type="match status" value="1"/>
</dbReference>
<dbReference type="Pfam" id="PF00441">
    <property type="entry name" value="Acyl-CoA_dh_1"/>
    <property type="match status" value="1"/>
</dbReference>
<evidence type="ECO:0000256" key="2">
    <source>
        <dbReference type="ARBA" id="ARBA00004305"/>
    </source>
</evidence>
<organism evidence="13 14">
    <name type="scientific">Piloderma croceum (strain F 1598)</name>
    <dbReference type="NCBI Taxonomy" id="765440"/>
    <lineage>
        <taxon>Eukaryota</taxon>
        <taxon>Fungi</taxon>
        <taxon>Dikarya</taxon>
        <taxon>Basidiomycota</taxon>
        <taxon>Agaricomycotina</taxon>
        <taxon>Agaricomycetes</taxon>
        <taxon>Agaricomycetidae</taxon>
        <taxon>Atheliales</taxon>
        <taxon>Atheliaceae</taxon>
        <taxon>Piloderma</taxon>
    </lineage>
</organism>
<dbReference type="CDD" id="cd01151">
    <property type="entry name" value="GCD"/>
    <property type="match status" value="1"/>
</dbReference>
<evidence type="ECO:0000259" key="11">
    <source>
        <dbReference type="Pfam" id="PF02770"/>
    </source>
</evidence>
<dbReference type="Pfam" id="PF02771">
    <property type="entry name" value="Acyl-CoA_dh_N"/>
    <property type="match status" value="1"/>
</dbReference>
<dbReference type="GO" id="GO:0050660">
    <property type="term" value="F:flavin adenine dinucleotide binding"/>
    <property type="evidence" value="ECO:0007669"/>
    <property type="project" value="InterPro"/>
</dbReference>
<evidence type="ECO:0000256" key="7">
    <source>
        <dbReference type="ARBA" id="ARBA00023002"/>
    </source>
</evidence>
<dbReference type="InterPro" id="IPR037069">
    <property type="entry name" value="AcylCoA_DH/ox_N_sf"/>
</dbReference>
<evidence type="ECO:0000256" key="8">
    <source>
        <dbReference type="ARBA" id="ARBA00023128"/>
    </source>
</evidence>
<evidence type="ECO:0000259" key="12">
    <source>
        <dbReference type="Pfam" id="PF02771"/>
    </source>
</evidence>
<comment type="cofactor">
    <cofactor evidence="1 9">
        <name>FAD</name>
        <dbReference type="ChEBI" id="CHEBI:57692"/>
    </cofactor>
</comment>
<dbReference type="InterPro" id="IPR052033">
    <property type="entry name" value="Glutaryl-CoA_DH_mitochondrial"/>
</dbReference>
<feature type="domain" description="Acyl-CoA dehydrogenase/oxidase N-terminal" evidence="12">
    <location>
        <begin position="52"/>
        <end position="161"/>
    </location>
</feature>
<dbReference type="GO" id="GO:0046949">
    <property type="term" value="P:fatty-acyl-CoA biosynthetic process"/>
    <property type="evidence" value="ECO:0007669"/>
    <property type="project" value="TreeGrafter"/>
</dbReference>
<keyword evidence="14" id="KW-1185">Reference proteome</keyword>
<evidence type="ECO:0000256" key="3">
    <source>
        <dbReference type="ARBA" id="ARBA00009347"/>
    </source>
</evidence>
<dbReference type="InterPro" id="IPR036250">
    <property type="entry name" value="AcylCo_DH-like_C"/>
</dbReference>
<evidence type="ECO:0000256" key="4">
    <source>
        <dbReference type="ARBA" id="ARBA00022630"/>
    </source>
</evidence>
<dbReference type="STRING" id="765440.A0A0C3FSI4"/>
<comment type="subcellular location">
    <subcellularLocation>
        <location evidence="2">Mitochondrion matrix</location>
    </subcellularLocation>
</comment>
<dbReference type="PANTHER" id="PTHR42807">
    <property type="entry name" value="GLUTARYL-COA DEHYDROGENASE, MITOCHONDRIAL"/>
    <property type="match status" value="1"/>
</dbReference>
<dbReference type="OrthoDB" id="435240at2759"/>
<dbReference type="FunFam" id="1.10.540.10:FF:000003">
    <property type="entry name" value="glutaryl-CoA dehydrogenase, mitochondrial"/>
    <property type="match status" value="1"/>
</dbReference>
<reference evidence="14" key="2">
    <citation type="submission" date="2015-01" db="EMBL/GenBank/DDBJ databases">
        <title>Evolutionary Origins and Diversification of the Mycorrhizal Mutualists.</title>
        <authorList>
            <consortium name="DOE Joint Genome Institute"/>
            <consortium name="Mycorrhizal Genomics Consortium"/>
            <person name="Kohler A."/>
            <person name="Kuo A."/>
            <person name="Nagy L.G."/>
            <person name="Floudas D."/>
            <person name="Copeland A."/>
            <person name="Barry K.W."/>
            <person name="Cichocki N."/>
            <person name="Veneault-Fourrey C."/>
            <person name="LaButti K."/>
            <person name="Lindquist E.A."/>
            <person name="Lipzen A."/>
            <person name="Lundell T."/>
            <person name="Morin E."/>
            <person name="Murat C."/>
            <person name="Riley R."/>
            <person name="Ohm R."/>
            <person name="Sun H."/>
            <person name="Tunlid A."/>
            <person name="Henrissat B."/>
            <person name="Grigoriev I.V."/>
            <person name="Hibbett D.S."/>
            <person name="Martin F."/>
        </authorList>
    </citation>
    <scope>NUCLEOTIDE SEQUENCE [LARGE SCALE GENOMIC DNA]</scope>
    <source>
        <strain evidence="14">F 1598</strain>
    </source>
</reference>
<dbReference type="Proteomes" id="UP000054166">
    <property type="component" value="Unassembled WGS sequence"/>
</dbReference>
<keyword evidence="4 9" id="KW-0285">Flavoprotein</keyword>
<evidence type="ECO:0000313" key="14">
    <source>
        <dbReference type="Proteomes" id="UP000054166"/>
    </source>
</evidence>
<protein>
    <recommendedName>
        <fullName evidence="15">Glutaryl-CoA dehydrogenase</fullName>
    </recommendedName>
</protein>
<dbReference type="InterPro" id="IPR009075">
    <property type="entry name" value="AcylCo_DH/oxidase_C"/>
</dbReference>
<evidence type="ECO:0000313" key="13">
    <source>
        <dbReference type="EMBL" id="KIM82619.1"/>
    </source>
</evidence>
<accession>A0A0C3FSI4</accession>
<dbReference type="GO" id="GO:0000062">
    <property type="term" value="F:fatty-acyl-CoA binding"/>
    <property type="evidence" value="ECO:0007669"/>
    <property type="project" value="TreeGrafter"/>
</dbReference>
<dbReference type="GO" id="GO:0005743">
    <property type="term" value="C:mitochondrial inner membrane"/>
    <property type="evidence" value="ECO:0007669"/>
    <property type="project" value="TreeGrafter"/>
</dbReference>
<sequence length="432" mass="47147">MSILSYSKRLGGILSQHRNVFGCRRAASTLTAASKHTKFNWEDPLDVQSLLSEEEMAIRDTAHEYCQAGENLLPRVLEGWRTETFNHDILPEMGKLGLLGPTIQGYGCAGTNNVSYGLIAREIERVDSGYRSMASVQSSLVMHPINEFGSDAQKEKYLPRLGKYSDSKGELIGCFGLTEPDHGSDPAGMETTAEEVDGGFVINGSKTWISNAPVADVFIIWARCVWDQKVRGFILEKGMKGLEAPPIKNKIALRVSLTGSVFMDAVTVSHDQILPKSLGLGSAFSCLNSARYGISWGVMGALEDCIARTLEYALERKQFQRPIASFQLIQKKLVDAQTEVALGLLASHQVGRLKDSGKLATEMVSMVKRNNCGKALQQARIVLDILGGNASADEYHVGRHVANLQVTNTYEGTHDIHALILGKAMTGIQAFA</sequence>
<reference evidence="13 14" key="1">
    <citation type="submission" date="2014-04" db="EMBL/GenBank/DDBJ databases">
        <authorList>
            <consortium name="DOE Joint Genome Institute"/>
            <person name="Kuo A."/>
            <person name="Tarkka M."/>
            <person name="Buscot F."/>
            <person name="Kohler A."/>
            <person name="Nagy L.G."/>
            <person name="Floudas D."/>
            <person name="Copeland A."/>
            <person name="Barry K.W."/>
            <person name="Cichocki N."/>
            <person name="Veneault-Fourrey C."/>
            <person name="LaButti K."/>
            <person name="Lindquist E.A."/>
            <person name="Lipzen A."/>
            <person name="Lundell T."/>
            <person name="Morin E."/>
            <person name="Murat C."/>
            <person name="Sun H."/>
            <person name="Tunlid A."/>
            <person name="Henrissat B."/>
            <person name="Grigoriev I.V."/>
            <person name="Hibbett D.S."/>
            <person name="Martin F."/>
            <person name="Nordberg H.P."/>
            <person name="Cantor M.N."/>
            <person name="Hua S.X."/>
        </authorList>
    </citation>
    <scope>NUCLEOTIDE SEQUENCE [LARGE SCALE GENOMIC DNA]</scope>
    <source>
        <strain evidence="13 14">F 1598</strain>
    </source>
</reference>
<dbReference type="Pfam" id="PF02770">
    <property type="entry name" value="Acyl-CoA_dh_M"/>
    <property type="match status" value="1"/>
</dbReference>
<evidence type="ECO:0008006" key="15">
    <source>
        <dbReference type="Google" id="ProtNLM"/>
    </source>
</evidence>
<dbReference type="Gene3D" id="2.40.110.10">
    <property type="entry name" value="Butyryl-CoA Dehydrogenase, subunit A, domain 2"/>
    <property type="match status" value="1"/>
</dbReference>
<feature type="domain" description="Acyl-CoA dehydrogenase/oxidase C-terminal" evidence="10">
    <location>
        <begin position="279"/>
        <end position="425"/>
    </location>
</feature>
<dbReference type="GO" id="GO:0033539">
    <property type="term" value="P:fatty acid beta-oxidation using acyl-CoA dehydrogenase"/>
    <property type="evidence" value="ECO:0007669"/>
    <property type="project" value="TreeGrafter"/>
</dbReference>
<evidence type="ECO:0000256" key="5">
    <source>
        <dbReference type="ARBA" id="ARBA00022827"/>
    </source>
</evidence>
<dbReference type="HOGENOM" id="CLU_018204_8_0_1"/>
<gene>
    <name evidence="13" type="ORF">PILCRDRAFT_7966</name>
</gene>
<keyword evidence="8" id="KW-0496">Mitochondrion</keyword>
<dbReference type="InterPro" id="IPR009100">
    <property type="entry name" value="AcylCoA_DH/oxidase_NM_dom_sf"/>
</dbReference>
<comment type="similarity">
    <text evidence="3 9">Belongs to the acyl-CoA dehydrogenase family.</text>
</comment>
<evidence type="ECO:0000256" key="6">
    <source>
        <dbReference type="ARBA" id="ARBA00022946"/>
    </source>
</evidence>
<dbReference type="EMBL" id="KN832994">
    <property type="protein sequence ID" value="KIM82619.1"/>
    <property type="molecule type" value="Genomic_DNA"/>
</dbReference>
<dbReference type="AlphaFoldDB" id="A0A0C3FSI4"/>
<dbReference type="GO" id="GO:0004361">
    <property type="term" value="F:glutaryl-CoA dehydrogenase activity"/>
    <property type="evidence" value="ECO:0007669"/>
    <property type="project" value="TreeGrafter"/>
</dbReference>
<dbReference type="InterPro" id="IPR013786">
    <property type="entry name" value="AcylCoA_DH/ox_N"/>
</dbReference>
<dbReference type="InterPro" id="IPR006091">
    <property type="entry name" value="Acyl-CoA_Oxase/DH_mid-dom"/>
</dbReference>
<dbReference type="Gene3D" id="1.10.540.10">
    <property type="entry name" value="Acyl-CoA dehydrogenase/oxidase, N-terminal domain"/>
    <property type="match status" value="1"/>
</dbReference>
<name>A0A0C3FSI4_PILCF</name>
<keyword evidence="5 9" id="KW-0274">FAD</keyword>
<evidence type="ECO:0000259" key="10">
    <source>
        <dbReference type="Pfam" id="PF00441"/>
    </source>
</evidence>
<proteinExistence type="inferred from homology"/>